<dbReference type="GO" id="GO:0016787">
    <property type="term" value="F:hydrolase activity"/>
    <property type="evidence" value="ECO:0007669"/>
    <property type="project" value="UniProtKB-KW"/>
</dbReference>
<evidence type="ECO:0000256" key="5">
    <source>
        <dbReference type="ARBA" id="ARBA00022723"/>
    </source>
</evidence>
<keyword evidence="6" id="KW-0378">Hydrolase</keyword>
<evidence type="ECO:0000256" key="6">
    <source>
        <dbReference type="ARBA" id="ARBA00022801"/>
    </source>
</evidence>
<sequence>MDLSDDDELLLLLLSLAKKQTRTKRREWVSEFLQARPQMGEFQLLLESDEDKFFRHYRMSRQSFEDLHKLLKDEISVITTNFRTSITSKERLAVCLRYLALGGSQKHIADSYRIGRSTVSGIVSQVCEKIWQVLQPIYMAVPSREEWENTSMEFQARWGFPNCVGAIEGKHVHLRRPIDESKVCSYKGFNSLVCLTVVDPMYRFLIVDVGSYGVNGENDILQESNFIEHYCDNLEYPPPSTLPDSDIISPYVFLGNESFTLKTFLMRPYPKTVCLDRIDRKEFNAHLSQARTVVDRAFGILTSNWKVFSKPIDCKPEIADAIVKATCCLHNFLLEQNSRLTSVDRKREVQTYRSEADKKNDALKPIGKTNIRSSRDALEVRDRFAEYFKLQQTT</sequence>
<name>A0A2M4CS85_ANODA</name>
<dbReference type="InterPro" id="IPR045249">
    <property type="entry name" value="HARBI1-like"/>
</dbReference>
<comment type="cofactor">
    <cofactor evidence="1">
        <name>a divalent metal cation</name>
        <dbReference type="ChEBI" id="CHEBI:60240"/>
    </cofactor>
</comment>
<comment type="subcellular location">
    <subcellularLocation>
        <location evidence="2">Nucleus</location>
    </subcellularLocation>
</comment>
<dbReference type="Pfam" id="PF13359">
    <property type="entry name" value="DDE_Tnp_4"/>
    <property type="match status" value="1"/>
</dbReference>
<dbReference type="EMBL" id="GGFL01004038">
    <property type="protein sequence ID" value="MBW68216.1"/>
    <property type="molecule type" value="Transcribed_RNA"/>
</dbReference>
<proteinExistence type="inferred from homology"/>
<evidence type="ECO:0000259" key="8">
    <source>
        <dbReference type="Pfam" id="PF13359"/>
    </source>
</evidence>
<keyword evidence="4" id="KW-0540">Nuclease</keyword>
<dbReference type="GO" id="GO:0046872">
    <property type="term" value="F:metal ion binding"/>
    <property type="evidence" value="ECO:0007669"/>
    <property type="project" value="UniProtKB-KW"/>
</dbReference>
<protein>
    <recommendedName>
        <fullName evidence="8">DDE Tnp4 domain-containing protein</fullName>
    </recommendedName>
</protein>
<evidence type="ECO:0000256" key="2">
    <source>
        <dbReference type="ARBA" id="ARBA00004123"/>
    </source>
</evidence>
<accession>A0A2M4CS85</accession>
<evidence type="ECO:0000256" key="4">
    <source>
        <dbReference type="ARBA" id="ARBA00022722"/>
    </source>
</evidence>
<evidence type="ECO:0000256" key="7">
    <source>
        <dbReference type="ARBA" id="ARBA00023242"/>
    </source>
</evidence>
<dbReference type="PANTHER" id="PTHR22930:SF269">
    <property type="entry name" value="NUCLEASE HARBI1-LIKE PROTEIN"/>
    <property type="match status" value="1"/>
</dbReference>
<organism evidence="9">
    <name type="scientific">Anopheles darlingi</name>
    <name type="common">Mosquito</name>
    <dbReference type="NCBI Taxonomy" id="43151"/>
    <lineage>
        <taxon>Eukaryota</taxon>
        <taxon>Metazoa</taxon>
        <taxon>Ecdysozoa</taxon>
        <taxon>Arthropoda</taxon>
        <taxon>Hexapoda</taxon>
        <taxon>Insecta</taxon>
        <taxon>Pterygota</taxon>
        <taxon>Neoptera</taxon>
        <taxon>Endopterygota</taxon>
        <taxon>Diptera</taxon>
        <taxon>Nematocera</taxon>
        <taxon>Culicoidea</taxon>
        <taxon>Culicidae</taxon>
        <taxon>Anophelinae</taxon>
        <taxon>Anopheles</taxon>
    </lineage>
</organism>
<dbReference type="GO" id="GO:0005634">
    <property type="term" value="C:nucleus"/>
    <property type="evidence" value="ECO:0007669"/>
    <property type="project" value="UniProtKB-SubCell"/>
</dbReference>
<dbReference type="InterPro" id="IPR027806">
    <property type="entry name" value="HARBI1_dom"/>
</dbReference>
<keyword evidence="5" id="KW-0479">Metal-binding</keyword>
<dbReference type="GO" id="GO:0004518">
    <property type="term" value="F:nuclease activity"/>
    <property type="evidence" value="ECO:0007669"/>
    <property type="project" value="UniProtKB-KW"/>
</dbReference>
<evidence type="ECO:0000256" key="1">
    <source>
        <dbReference type="ARBA" id="ARBA00001968"/>
    </source>
</evidence>
<reference evidence="9" key="1">
    <citation type="submission" date="2018-01" db="EMBL/GenBank/DDBJ databases">
        <title>An insight into the sialome of Amazonian anophelines.</title>
        <authorList>
            <person name="Ribeiro J.M."/>
            <person name="Scarpassa V."/>
            <person name="Calvo E."/>
        </authorList>
    </citation>
    <scope>NUCLEOTIDE SEQUENCE</scope>
</reference>
<dbReference type="AlphaFoldDB" id="A0A2M4CS85"/>
<keyword evidence="7" id="KW-0539">Nucleus</keyword>
<dbReference type="VEuPathDB" id="VectorBase:ADAC004722"/>
<dbReference type="VEuPathDB" id="VectorBase:ADAR2_005292"/>
<evidence type="ECO:0000313" key="9">
    <source>
        <dbReference type="EMBL" id="MBW68216.1"/>
    </source>
</evidence>
<dbReference type="PANTHER" id="PTHR22930">
    <property type="match status" value="1"/>
</dbReference>
<feature type="domain" description="DDE Tnp4" evidence="8">
    <location>
        <begin position="168"/>
        <end position="331"/>
    </location>
</feature>
<comment type="similarity">
    <text evidence="3">Belongs to the HARBI1 family.</text>
</comment>
<evidence type="ECO:0000256" key="3">
    <source>
        <dbReference type="ARBA" id="ARBA00006958"/>
    </source>
</evidence>